<dbReference type="InterPro" id="IPR050583">
    <property type="entry name" value="Mycobacterial_A85_antigen"/>
</dbReference>
<feature type="region of interest" description="Disordered" evidence="1">
    <location>
        <begin position="97"/>
        <end position="119"/>
    </location>
</feature>
<dbReference type="Pfam" id="PF00756">
    <property type="entry name" value="Esterase"/>
    <property type="match status" value="1"/>
</dbReference>
<dbReference type="InterPro" id="IPR029058">
    <property type="entry name" value="AB_hydrolase_fold"/>
</dbReference>
<name>A0A2I9CZC6_9DEIO</name>
<evidence type="ECO:0000313" key="3">
    <source>
        <dbReference type="Proteomes" id="UP000236569"/>
    </source>
</evidence>
<dbReference type="PANTHER" id="PTHR48098:SF6">
    <property type="entry name" value="FERRI-BACILLIBACTIN ESTERASE BESA"/>
    <property type="match status" value="1"/>
</dbReference>
<gene>
    <name evidence="2" type="ORF">DAERI_150090</name>
</gene>
<reference evidence="3" key="1">
    <citation type="submission" date="2018-01" db="EMBL/GenBank/DDBJ databases">
        <title>Draft Genome Sequence of the Radioresistant Bacterium Deinococcus aerius TR0125, Isolated from the Higher Atmosphere above Japan.</title>
        <authorList>
            <person name="Satoh K."/>
            <person name="Arai H."/>
            <person name="Sanzen T."/>
            <person name="Kawaguchi Y."/>
            <person name="Hayashi H."/>
            <person name="Yokobori S."/>
            <person name="Yamagishi A."/>
            <person name="Oono Y."/>
            <person name="Narumi I."/>
        </authorList>
    </citation>
    <scope>NUCLEOTIDE SEQUENCE [LARGE SCALE GENOMIC DNA]</scope>
    <source>
        <strain evidence="3">TR0125</strain>
    </source>
</reference>
<proteinExistence type="predicted"/>
<protein>
    <submittedName>
        <fullName evidence="2">Esterase</fullName>
    </submittedName>
</protein>
<keyword evidence="3" id="KW-1185">Reference proteome</keyword>
<dbReference type="RefSeq" id="WP_103130880.1">
    <property type="nucleotide sequence ID" value="NZ_BFAG01000015.1"/>
</dbReference>
<dbReference type="AlphaFoldDB" id="A0A2I9CZC6"/>
<sequence>MPRVRFRLSAPPPVPGAILFLTGDHRAWSSDPEGWTFQDGPGGPELSAEFPGGALLNVKVRARHPDGTVTEEGDTWGGRAPAHRAVVRGDATIDLPLAGWQDEREGRDRPRRSAPPRETLTLTAPWGEQAVRLWWLENQDGELPLLILHDGQNVFDEGPTFAGESWDAAGAAQVLADEGFPCRIAALPVNHERSRRYVPYPFELNGHNSGADEYADWMRDTLLPHLHTQFGPVSPSRVALAGSSFGGLITAYAGLRDPGTYGTLGVFSPAVWPADFAFLRWLEERSDPQARVWLDMGDHEGDSLEGAAEIVALTRDLAERLRPRVAEVHFTLGEGHWHDEPAWRARFPDFLRWWLTGLEGARPAGSAR</sequence>
<organism evidence="2 3">
    <name type="scientific">Deinococcus aerius</name>
    <dbReference type="NCBI Taxonomy" id="200253"/>
    <lineage>
        <taxon>Bacteria</taxon>
        <taxon>Thermotogati</taxon>
        <taxon>Deinococcota</taxon>
        <taxon>Deinococci</taxon>
        <taxon>Deinococcales</taxon>
        <taxon>Deinococcaceae</taxon>
        <taxon>Deinococcus</taxon>
    </lineage>
</organism>
<evidence type="ECO:0000256" key="1">
    <source>
        <dbReference type="SAM" id="MobiDB-lite"/>
    </source>
</evidence>
<dbReference type="SUPFAM" id="SSF53474">
    <property type="entry name" value="alpha/beta-Hydrolases"/>
    <property type="match status" value="1"/>
</dbReference>
<dbReference type="OrthoDB" id="9784036at2"/>
<comment type="caution">
    <text evidence="2">The sequence shown here is derived from an EMBL/GenBank/DDBJ whole genome shotgun (WGS) entry which is preliminary data.</text>
</comment>
<evidence type="ECO:0000313" key="2">
    <source>
        <dbReference type="EMBL" id="GBF07572.1"/>
    </source>
</evidence>
<dbReference type="InterPro" id="IPR000801">
    <property type="entry name" value="Esterase-like"/>
</dbReference>
<accession>A0A2I9CZC6</accession>
<dbReference type="Gene3D" id="3.40.50.1820">
    <property type="entry name" value="alpha/beta hydrolase"/>
    <property type="match status" value="1"/>
</dbReference>
<dbReference type="EMBL" id="BFAG01000015">
    <property type="protein sequence ID" value="GBF07572.1"/>
    <property type="molecule type" value="Genomic_DNA"/>
</dbReference>
<dbReference type="PANTHER" id="PTHR48098">
    <property type="entry name" value="ENTEROCHELIN ESTERASE-RELATED"/>
    <property type="match status" value="1"/>
</dbReference>
<dbReference type="Proteomes" id="UP000236569">
    <property type="component" value="Unassembled WGS sequence"/>
</dbReference>